<evidence type="ECO:0000256" key="3">
    <source>
        <dbReference type="SAM" id="Phobius"/>
    </source>
</evidence>
<dbReference type="EC" id="2.7.7.65" evidence="1"/>
<feature type="transmembrane region" description="Helical" evidence="3">
    <location>
        <begin position="235"/>
        <end position="258"/>
    </location>
</feature>
<dbReference type="InterPro" id="IPR000160">
    <property type="entry name" value="GGDEF_dom"/>
</dbReference>
<dbReference type="PANTHER" id="PTHR45138:SF9">
    <property type="entry name" value="DIGUANYLATE CYCLASE DGCM-RELATED"/>
    <property type="match status" value="1"/>
</dbReference>
<keyword evidence="6" id="KW-1185">Reference proteome</keyword>
<feature type="transmembrane region" description="Helical" evidence="3">
    <location>
        <begin position="151"/>
        <end position="171"/>
    </location>
</feature>
<feature type="transmembrane region" description="Helical" evidence="3">
    <location>
        <begin position="183"/>
        <end position="202"/>
    </location>
</feature>
<dbReference type="InterPro" id="IPR043128">
    <property type="entry name" value="Rev_trsase/Diguanyl_cyclase"/>
</dbReference>
<organism evidence="5 6">
    <name type="scientific">Aminobacter ciceronei</name>
    <dbReference type="NCBI Taxonomy" id="150723"/>
    <lineage>
        <taxon>Bacteria</taxon>
        <taxon>Pseudomonadati</taxon>
        <taxon>Pseudomonadota</taxon>
        <taxon>Alphaproteobacteria</taxon>
        <taxon>Hyphomicrobiales</taxon>
        <taxon>Phyllobacteriaceae</taxon>
        <taxon>Aminobacter</taxon>
    </lineage>
</organism>
<accession>A0ABR6C5K8</accession>
<evidence type="ECO:0000256" key="2">
    <source>
        <dbReference type="ARBA" id="ARBA00034247"/>
    </source>
</evidence>
<keyword evidence="3" id="KW-0812">Transmembrane</keyword>
<gene>
    <name evidence="5" type="ORF">HNQ97_002241</name>
</gene>
<evidence type="ECO:0000313" key="6">
    <source>
        <dbReference type="Proteomes" id="UP000587524"/>
    </source>
</evidence>
<feature type="transmembrane region" description="Helical" evidence="3">
    <location>
        <begin position="123"/>
        <end position="145"/>
    </location>
</feature>
<evidence type="ECO:0000256" key="1">
    <source>
        <dbReference type="ARBA" id="ARBA00012528"/>
    </source>
</evidence>
<dbReference type="Pfam" id="PF00990">
    <property type="entry name" value="GGDEF"/>
    <property type="match status" value="1"/>
</dbReference>
<evidence type="ECO:0000313" key="5">
    <source>
        <dbReference type="EMBL" id="MBA9020244.1"/>
    </source>
</evidence>
<comment type="catalytic activity">
    <reaction evidence="2">
        <text>2 GTP = 3',3'-c-di-GMP + 2 diphosphate</text>
        <dbReference type="Rhea" id="RHEA:24898"/>
        <dbReference type="ChEBI" id="CHEBI:33019"/>
        <dbReference type="ChEBI" id="CHEBI:37565"/>
        <dbReference type="ChEBI" id="CHEBI:58805"/>
        <dbReference type="EC" id="2.7.7.65"/>
    </reaction>
</comment>
<dbReference type="InterPro" id="IPR050469">
    <property type="entry name" value="Diguanylate_Cyclase"/>
</dbReference>
<name>A0ABR6C5K8_9HYPH</name>
<dbReference type="SUPFAM" id="SSF55073">
    <property type="entry name" value="Nucleotide cyclase"/>
    <property type="match status" value="1"/>
</dbReference>
<feature type="transmembrane region" description="Helical" evidence="3">
    <location>
        <begin position="278"/>
        <end position="298"/>
    </location>
</feature>
<dbReference type="Proteomes" id="UP000587524">
    <property type="component" value="Unassembled WGS sequence"/>
</dbReference>
<reference evidence="5 6" key="1">
    <citation type="submission" date="2020-08" db="EMBL/GenBank/DDBJ databases">
        <title>Genomic Encyclopedia of Type Strains, Phase IV (KMG-IV): sequencing the most valuable type-strain genomes for metagenomic binning, comparative biology and taxonomic classification.</title>
        <authorList>
            <person name="Goeker M."/>
        </authorList>
    </citation>
    <scope>NUCLEOTIDE SEQUENCE [LARGE SCALE GENOMIC DNA]</scope>
    <source>
        <strain evidence="5 6">DSM 17455</strain>
    </source>
</reference>
<dbReference type="NCBIfam" id="TIGR00254">
    <property type="entry name" value="GGDEF"/>
    <property type="match status" value="1"/>
</dbReference>
<feature type="transmembrane region" description="Helical" evidence="3">
    <location>
        <begin position="96"/>
        <end position="116"/>
    </location>
</feature>
<dbReference type="Gene3D" id="3.30.70.270">
    <property type="match status" value="1"/>
</dbReference>
<sequence length="480" mass="51632">MSSMLNTVVPRCESLVEFASFAGPATVPDLFVLRPFDMPELAGPAQPFVNANRSRSTQLTMARQCKVAADPECPITAARTFGHQEGRAPVLDFGSLLLATALSGACLSGTLVAIWLTARQSRFVLTMAVGILLLVIHVIAFWLYGRHASSWLGQGMLALLVAGFFVVFTSADQYIERGWSKPATLPIIAIIALTVVVTAAGFDGVGFVIAYLAVTGILVMTATAFWTSTEVDRRVLAPVSLLTGSSAISFALCAFVIIQQKQWVLGSVPRNWAEDVNTVVVVACMTALGALTISFHHLRTQSRLTEETLTDPLTGLMNRRALNSLHANTSFGQRMALAMVDLDHFKRTNDVFGHAVGDRVLQRFADIVRRQSRQGVEGFRLGGEEFAIVISGMSTLEIYEVLRKIGASFGAEVVATKLGPLRSTVSAGVCFGSDEARSLEQMLLGADVALYAAKRAGRNRVATAGPADCDGYREPQLLFA</sequence>
<protein>
    <recommendedName>
        <fullName evidence="1">diguanylate cyclase</fullName>
        <ecNumber evidence="1">2.7.7.65</ecNumber>
    </recommendedName>
</protein>
<proteinExistence type="predicted"/>
<dbReference type="CDD" id="cd01949">
    <property type="entry name" value="GGDEF"/>
    <property type="match status" value="1"/>
</dbReference>
<dbReference type="PANTHER" id="PTHR45138">
    <property type="entry name" value="REGULATORY COMPONENTS OF SENSORY TRANSDUCTION SYSTEM"/>
    <property type="match status" value="1"/>
</dbReference>
<feature type="transmembrane region" description="Helical" evidence="3">
    <location>
        <begin position="208"/>
        <end position="228"/>
    </location>
</feature>
<dbReference type="PROSITE" id="PS50887">
    <property type="entry name" value="GGDEF"/>
    <property type="match status" value="1"/>
</dbReference>
<feature type="domain" description="GGDEF" evidence="4">
    <location>
        <begin position="333"/>
        <end position="466"/>
    </location>
</feature>
<evidence type="ECO:0000259" key="4">
    <source>
        <dbReference type="PROSITE" id="PS50887"/>
    </source>
</evidence>
<comment type="caution">
    <text evidence="5">The sequence shown here is derived from an EMBL/GenBank/DDBJ whole genome shotgun (WGS) entry which is preliminary data.</text>
</comment>
<dbReference type="EMBL" id="JACJHZ010000009">
    <property type="protein sequence ID" value="MBA9020244.1"/>
    <property type="molecule type" value="Genomic_DNA"/>
</dbReference>
<keyword evidence="3" id="KW-0472">Membrane</keyword>
<keyword evidence="3" id="KW-1133">Transmembrane helix</keyword>
<dbReference type="InterPro" id="IPR029787">
    <property type="entry name" value="Nucleotide_cyclase"/>
</dbReference>
<dbReference type="SMART" id="SM00267">
    <property type="entry name" value="GGDEF"/>
    <property type="match status" value="1"/>
</dbReference>